<dbReference type="STRING" id="205917.A0A4Y9YJ22"/>
<proteinExistence type="predicted"/>
<reference evidence="2 3" key="1">
    <citation type="submission" date="2019-02" db="EMBL/GenBank/DDBJ databases">
        <title>Genome sequencing of the rare red list fungi Dentipellis fragilis.</title>
        <authorList>
            <person name="Buettner E."/>
            <person name="Kellner H."/>
        </authorList>
    </citation>
    <scope>NUCLEOTIDE SEQUENCE [LARGE SCALE GENOMIC DNA]</scope>
    <source>
        <strain evidence="2 3">DSM 105465</strain>
    </source>
</reference>
<name>A0A4Y9YJ22_9AGAM</name>
<evidence type="ECO:0000313" key="3">
    <source>
        <dbReference type="Proteomes" id="UP000298327"/>
    </source>
</evidence>
<organism evidence="2 3">
    <name type="scientific">Dentipellis fragilis</name>
    <dbReference type="NCBI Taxonomy" id="205917"/>
    <lineage>
        <taxon>Eukaryota</taxon>
        <taxon>Fungi</taxon>
        <taxon>Dikarya</taxon>
        <taxon>Basidiomycota</taxon>
        <taxon>Agaricomycotina</taxon>
        <taxon>Agaricomycetes</taxon>
        <taxon>Russulales</taxon>
        <taxon>Hericiaceae</taxon>
        <taxon>Dentipellis</taxon>
    </lineage>
</organism>
<evidence type="ECO:0000313" key="2">
    <source>
        <dbReference type="EMBL" id="TFY61451.1"/>
    </source>
</evidence>
<feature type="compositionally biased region" description="Low complexity" evidence="1">
    <location>
        <begin position="1"/>
        <end position="14"/>
    </location>
</feature>
<accession>A0A4Y9YJ22</accession>
<comment type="caution">
    <text evidence="2">The sequence shown here is derived from an EMBL/GenBank/DDBJ whole genome shotgun (WGS) entry which is preliminary data.</text>
</comment>
<dbReference type="Proteomes" id="UP000298327">
    <property type="component" value="Unassembled WGS sequence"/>
</dbReference>
<protein>
    <submittedName>
        <fullName evidence="2">Uncharacterized protein</fullName>
    </submittedName>
</protein>
<sequence length="210" mass="22487">MSSSSTSSEPSTAPSTPPPVEERDKRFLLCSSEALKDVITQMGDGDTLFFLSGVGSSSDVRSLLDKGTDGLEEESLCGRNWESRCSGAYYESKASPALLTDKASVLDLNALQVSSQLLTHAEALALFTTAHLALTIAYHTPTLHLYVLSRPPFVFPVISSTPATPVNPNADPFGVPSTSDWEDLWKAWDCVTAGNDSARDAAPEADRFEA</sequence>
<keyword evidence="3" id="KW-1185">Reference proteome</keyword>
<gene>
    <name evidence="2" type="ORF">EVG20_g7048</name>
</gene>
<dbReference type="EMBL" id="SEOQ01000509">
    <property type="protein sequence ID" value="TFY61451.1"/>
    <property type="molecule type" value="Genomic_DNA"/>
</dbReference>
<dbReference type="AlphaFoldDB" id="A0A4Y9YJ22"/>
<feature type="region of interest" description="Disordered" evidence="1">
    <location>
        <begin position="1"/>
        <end position="23"/>
    </location>
</feature>
<evidence type="ECO:0000256" key="1">
    <source>
        <dbReference type="SAM" id="MobiDB-lite"/>
    </source>
</evidence>